<protein>
    <recommendedName>
        <fullName evidence="4">Acetoacetate decarboxylase</fullName>
    </recommendedName>
</protein>
<organism evidence="2 3">
    <name type="scientific">Nocardioides bigeumensis</name>
    <dbReference type="NCBI Taxonomy" id="433657"/>
    <lineage>
        <taxon>Bacteria</taxon>
        <taxon>Bacillati</taxon>
        <taxon>Actinomycetota</taxon>
        <taxon>Actinomycetes</taxon>
        <taxon>Propionibacteriales</taxon>
        <taxon>Nocardioidaceae</taxon>
        <taxon>Nocardioides</taxon>
    </lineage>
</organism>
<reference evidence="3" key="1">
    <citation type="journal article" date="2019" name="Int. J. Syst. Evol. Microbiol.">
        <title>The Global Catalogue of Microorganisms (GCM) 10K type strain sequencing project: providing services to taxonomists for standard genome sequencing and annotation.</title>
        <authorList>
            <consortium name="The Broad Institute Genomics Platform"/>
            <consortium name="The Broad Institute Genome Sequencing Center for Infectious Disease"/>
            <person name="Wu L."/>
            <person name="Ma J."/>
        </authorList>
    </citation>
    <scope>NUCLEOTIDE SEQUENCE [LARGE SCALE GENOMIC DNA]</scope>
    <source>
        <strain evidence="3">JCM 16021</strain>
    </source>
</reference>
<dbReference type="Proteomes" id="UP001500575">
    <property type="component" value="Unassembled WGS sequence"/>
</dbReference>
<feature type="compositionally biased region" description="Polar residues" evidence="1">
    <location>
        <begin position="26"/>
        <end position="35"/>
    </location>
</feature>
<dbReference type="EMBL" id="BAAAQQ010000009">
    <property type="protein sequence ID" value="GAA2122659.1"/>
    <property type="molecule type" value="Genomic_DNA"/>
</dbReference>
<evidence type="ECO:0000313" key="2">
    <source>
        <dbReference type="EMBL" id="GAA2122659.1"/>
    </source>
</evidence>
<keyword evidence="3" id="KW-1185">Reference proteome</keyword>
<accession>A0ABP5JTW5</accession>
<evidence type="ECO:0008006" key="4">
    <source>
        <dbReference type="Google" id="ProtNLM"/>
    </source>
</evidence>
<name>A0ABP5JTW5_9ACTN</name>
<proteinExistence type="predicted"/>
<dbReference type="InterPro" id="IPR010451">
    <property type="entry name" value="Acetoacetate_decarboxylase"/>
</dbReference>
<comment type="caution">
    <text evidence="2">The sequence shown here is derived from an EMBL/GenBank/DDBJ whole genome shotgun (WGS) entry which is preliminary data.</text>
</comment>
<sequence length="608" mass="66388">MSRQTHAQQTALWEQRGLPAGWGSTPPFTRSGTASMSGRSAFLRGWTAPADEVDPLATRARGLVVRMPLDLGVVARHLPAPLQPRADADGHAVAWLVALECQSAYSGDRASQGPLEETSWHEASLLLPFTHGGEDGLYTWVRYHERDHGVMDGAYAGIATKQALFSKTFPFAGQPLNRTMSEGTGAIFVAARFDARVLTARYVGGAGDAVDADGLDELRALTRGAGRRYLPDWVTRQAPLVDDVLWWTAGTVDATMFRRGTARVELSSADEEGLAPFVVDGPLDGFYAEWTLGRPGPQSVVAGTGDTSPAQGGPARTTLAGDALRGSSPPFNASGRAATLGWGRSSEDDETPIKAGHVGMYIHWRADLEGVREFLPPPFELNDESDRIWLFMNQTQTGVNKHRGEGAEGATAFLADVEPHHMNWHEAMFRIPCSIGGQRGYLLHLQYKDHDHSLHLGFHNGFTTKRATFVERFPLHFGLDDPEFVAGEPAEMCVSRRGQRIVTASFSAQRELTEAERETGGISIFGTRFFPDLTRSGAPPLVHDVVEWRMAGRRYARGWSGEGRITFGGGADEQLTLLEPVEMLPSLFVHLQYQSGLGTCRQVHDYVG</sequence>
<dbReference type="Pfam" id="PF06314">
    <property type="entry name" value="ADC"/>
    <property type="match status" value="1"/>
</dbReference>
<evidence type="ECO:0000313" key="3">
    <source>
        <dbReference type="Proteomes" id="UP001500575"/>
    </source>
</evidence>
<dbReference type="InterPro" id="IPR023375">
    <property type="entry name" value="ADC_dom_sf"/>
</dbReference>
<dbReference type="RefSeq" id="WP_344303360.1">
    <property type="nucleotide sequence ID" value="NZ_BAAAQQ010000009.1"/>
</dbReference>
<feature type="compositionally biased region" description="Polar residues" evidence="1">
    <location>
        <begin position="1"/>
        <end position="12"/>
    </location>
</feature>
<dbReference type="SUPFAM" id="SSF160104">
    <property type="entry name" value="Acetoacetate decarboxylase-like"/>
    <property type="match status" value="2"/>
</dbReference>
<gene>
    <name evidence="2" type="ORF">GCM10009843_17970</name>
</gene>
<evidence type="ECO:0000256" key="1">
    <source>
        <dbReference type="SAM" id="MobiDB-lite"/>
    </source>
</evidence>
<dbReference type="Gene3D" id="2.40.400.10">
    <property type="entry name" value="Acetoacetate decarboxylase-like"/>
    <property type="match status" value="2"/>
</dbReference>
<feature type="region of interest" description="Disordered" evidence="1">
    <location>
        <begin position="1"/>
        <end position="35"/>
    </location>
</feature>